<comment type="caution">
    <text evidence="10">The sequence shown here is derived from an EMBL/GenBank/DDBJ whole genome shotgun (WGS) entry which is preliminary data.</text>
</comment>
<evidence type="ECO:0000256" key="5">
    <source>
        <dbReference type="ARBA" id="ARBA00022984"/>
    </source>
</evidence>
<dbReference type="InterPro" id="IPR038063">
    <property type="entry name" value="Transpep_catalytic_dom"/>
</dbReference>
<dbReference type="InterPro" id="IPR052905">
    <property type="entry name" value="LD-transpeptidase_YkuD-like"/>
</dbReference>
<comment type="pathway">
    <text evidence="1 7">Cell wall biogenesis; peptidoglycan biosynthesis.</text>
</comment>
<dbReference type="GO" id="GO:0071555">
    <property type="term" value="P:cell wall organization"/>
    <property type="evidence" value="ECO:0007669"/>
    <property type="project" value="UniProtKB-UniRule"/>
</dbReference>
<evidence type="ECO:0000256" key="7">
    <source>
        <dbReference type="PROSITE-ProRule" id="PRU01373"/>
    </source>
</evidence>
<dbReference type="InterPro" id="IPR036366">
    <property type="entry name" value="PGBDSf"/>
</dbReference>
<keyword evidence="6 7" id="KW-0961">Cell wall biogenesis/degradation</keyword>
<dbReference type="PANTHER" id="PTHR41533">
    <property type="entry name" value="L,D-TRANSPEPTIDASE HI_1667-RELATED"/>
    <property type="match status" value="1"/>
</dbReference>
<evidence type="ECO:0000313" key="11">
    <source>
        <dbReference type="Proteomes" id="UP000309450"/>
    </source>
</evidence>
<feature type="domain" description="L,D-TPase catalytic" evidence="9">
    <location>
        <begin position="295"/>
        <end position="471"/>
    </location>
</feature>
<evidence type="ECO:0000259" key="9">
    <source>
        <dbReference type="PROSITE" id="PS52029"/>
    </source>
</evidence>
<dbReference type="Pfam" id="PF03734">
    <property type="entry name" value="YkuD"/>
    <property type="match status" value="1"/>
</dbReference>
<dbReference type="CDD" id="cd16913">
    <property type="entry name" value="YkuD_like"/>
    <property type="match status" value="1"/>
</dbReference>
<dbReference type="GO" id="GO:0004180">
    <property type="term" value="F:carboxypeptidase activity"/>
    <property type="evidence" value="ECO:0007669"/>
    <property type="project" value="UniProtKB-ARBA"/>
</dbReference>
<feature type="active site" description="Nucleophile" evidence="7">
    <location>
        <position position="446"/>
    </location>
</feature>
<dbReference type="SUPFAM" id="SSF141523">
    <property type="entry name" value="L,D-transpeptidase catalytic domain-like"/>
    <property type="match status" value="1"/>
</dbReference>
<dbReference type="InterPro" id="IPR005490">
    <property type="entry name" value="LD_TPept_cat_dom"/>
</dbReference>
<dbReference type="InterPro" id="IPR036365">
    <property type="entry name" value="PGBD-like_sf"/>
</dbReference>
<dbReference type="AlphaFoldDB" id="A0A4S3MLW6"/>
<dbReference type="GO" id="GO:0008360">
    <property type="term" value="P:regulation of cell shape"/>
    <property type="evidence" value="ECO:0007669"/>
    <property type="project" value="UniProtKB-UniRule"/>
</dbReference>
<dbReference type="Gene3D" id="2.40.440.10">
    <property type="entry name" value="L,D-transpeptidase catalytic domain-like"/>
    <property type="match status" value="1"/>
</dbReference>
<dbReference type="OrthoDB" id="9778545at2"/>
<dbReference type="Pfam" id="PF20142">
    <property type="entry name" value="Scaffold"/>
    <property type="match status" value="1"/>
</dbReference>
<evidence type="ECO:0000256" key="4">
    <source>
        <dbReference type="ARBA" id="ARBA00022960"/>
    </source>
</evidence>
<dbReference type="GO" id="GO:0009252">
    <property type="term" value="P:peptidoglycan biosynthetic process"/>
    <property type="evidence" value="ECO:0007669"/>
    <property type="project" value="UniProtKB-UniPathway"/>
</dbReference>
<dbReference type="PANTHER" id="PTHR41533:SF2">
    <property type="entry name" value="BLR7131 PROTEIN"/>
    <property type="match status" value="1"/>
</dbReference>
<dbReference type="EMBL" id="SSND01000003">
    <property type="protein sequence ID" value="THD83107.1"/>
    <property type="molecule type" value="Genomic_DNA"/>
</dbReference>
<comment type="similarity">
    <text evidence="2">Belongs to the YkuD family.</text>
</comment>
<dbReference type="GO" id="GO:0016740">
    <property type="term" value="F:transferase activity"/>
    <property type="evidence" value="ECO:0007669"/>
    <property type="project" value="UniProtKB-KW"/>
</dbReference>
<accession>A0A4S3MLW6</accession>
<feature type="active site" description="Proton donor/acceptor" evidence="7">
    <location>
        <position position="427"/>
    </location>
</feature>
<dbReference type="RefSeq" id="WP_136395135.1">
    <property type="nucleotide sequence ID" value="NZ_SSND01000003.1"/>
</dbReference>
<keyword evidence="4 7" id="KW-0133">Cell shape</keyword>
<evidence type="ECO:0000313" key="10">
    <source>
        <dbReference type="EMBL" id="THD83107.1"/>
    </source>
</evidence>
<gene>
    <name evidence="10" type="ORF">E7811_13330</name>
</gene>
<dbReference type="InterPro" id="IPR045380">
    <property type="entry name" value="LD_TPept_scaffold_dom"/>
</dbReference>
<dbReference type="Proteomes" id="UP000309450">
    <property type="component" value="Unassembled WGS sequence"/>
</dbReference>
<feature type="signal peptide" evidence="8">
    <location>
        <begin position="1"/>
        <end position="32"/>
    </location>
</feature>
<evidence type="ECO:0000256" key="3">
    <source>
        <dbReference type="ARBA" id="ARBA00022679"/>
    </source>
</evidence>
<dbReference type="PROSITE" id="PS52029">
    <property type="entry name" value="LD_TPASE"/>
    <property type="match status" value="1"/>
</dbReference>
<protein>
    <submittedName>
        <fullName evidence="10">Murein L,D-transpeptidase</fullName>
    </submittedName>
</protein>
<keyword evidence="5 7" id="KW-0573">Peptidoglycan synthesis</keyword>
<dbReference type="Pfam" id="PF01471">
    <property type="entry name" value="PG_binding_1"/>
    <property type="match status" value="1"/>
</dbReference>
<keyword evidence="11" id="KW-1185">Reference proteome</keyword>
<evidence type="ECO:0000256" key="6">
    <source>
        <dbReference type="ARBA" id="ARBA00023316"/>
    </source>
</evidence>
<reference evidence="10 11" key="1">
    <citation type="submission" date="2019-04" db="EMBL/GenBank/DDBJ databases">
        <title>Draft genome sequence of Gemmobacter aestuarii sp. nov.</title>
        <authorList>
            <person name="Hameed A."/>
            <person name="Lin S.-Y."/>
            <person name="Shahina M."/>
            <person name="Lai W.-A."/>
            <person name="Young C.-C."/>
        </authorList>
    </citation>
    <scope>NUCLEOTIDE SEQUENCE [LARGE SCALE GENOMIC DNA]</scope>
    <source>
        <strain evidence="10 11">CC-PW-75</strain>
    </source>
</reference>
<dbReference type="InterPro" id="IPR002477">
    <property type="entry name" value="Peptidoglycan-bd-like"/>
</dbReference>
<sequence length="535" mass="59148">MNRLFRAQRLSPKLFCAAAFLSATVLSSPVSAQLDPFVQAVAIAASENDVISAFYRDRNYAPVWTGEGDAARRNALLSVLAHASDHGLPEQMFDPAPLVQAFHDAQTEGDRGRLEIRLTEVFLAYARAMQSGVLNPRKIDVNMVREVRETDPAAMLAGIVSSEPGAFLHGLAPNAPEYAQLVKAKIGLDRTIAAGGWGPRVPATTLRPGQSGDAVIALRDRLMRMGYLGRSFSADYDAALQRAVQDFQIDHGLDPDGIASESTLAEINVSAEDRLKSVLVALERQRWMDFDKGDRHIWVNLTDFSAKIIDHGKVTFATRSVIGKNTPDQRTPEFSDVMEYMVINPSWNVPRSITVKEYLPLMKRNPGAAGHLKLIDSRGRVVNRSAVNFASYNERNFPYSMRQPPSDSNALGLVKFMFPNPYNIYLHDTPSKSLFDHEVRAFSHGCVRLGQPFEFAYALLAAQTEDPKGLFHGHLNTGQETTVRLDDPVPVHLVYFTAYPTAKGRISYRRDVYGRDATIFDALQSAGVALTRVDG</sequence>
<evidence type="ECO:0000256" key="2">
    <source>
        <dbReference type="ARBA" id="ARBA00005992"/>
    </source>
</evidence>
<proteinExistence type="inferred from homology"/>
<keyword evidence="3" id="KW-0808">Transferase</keyword>
<organism evidence="10 11">
    <name type="scientific">Aliigemmobacter aestuarii</name>
    <dbReference type="NCBI Taxonomy" id="1445661"/>
    <lineage>
        <taxon>Bacteria</taxon>
        <taxon>Pseudomonadati</taxon>
        <taxon>Pseudomonadota</taxon>
        <taxon>Alphaproteobacteria</taxon>
        <taxon>Rhodobacterales</taxon>
        <taxon>Paracoccaceae</taxon>
        <taxon>Aliigemmobacter</taxon>
    </lineage>
</organism>
<dbReference type="SUPFAM" id="SSF47090">
    <property type="entry name" value="PGBD-like"/>
    <property type="match status" value="1"/>
</dbReference>
<feature type="chain" id="PRO_5020784775" evidence="8">
    <location>
        <begin position="33"/>
        <end position="535"/>
    </location>
</feature>
<evidence type="ECO:0000256" key="1">
    <source>
        <dbReference type="ARBA" id="ARBA00004752"/>
    </source>
</evidence>
<keyword evidence="8" id="KW-0732">Signal</keyword>
<dbReference type="Gene3D" id="1.10.101.10">
    <property type="entry name" value="PGBD-like superfamily/PGBD"/>
    <property type="match status" value="1"/>
</dbReference>
<dbReference type="UniPathway" id="UPA00219"/>
<name>A0A4S3MLW6_9RHOB</name>
<evidence type="ECO:0000256" key="8">
    <source>
        <dbReference type="SAM" id="SignalP"/>
    </source>
</evidence>